<dbReference type="Pfam" id="PF13181">
    <property type="entry name" value="TPR_8"/>
    <property type="match status" value="1"/>
</dbReference>
<dbReference type="Gene3D" id="3.40.50.150">
    <property type="entry name" value="Vaccinia Virus protein VP39"/>
    <property type="match status" value="1"/>
</dbReference>
<evidence type="ECO:0000313" key="3">
    <source>
        <dbReference type="Proteomes" id="UP000041882"/>
    </source>
</evidence>
<dbReference type="InterPro" id="IPR011990">
    <property type="entry name" value="TPR-like_helical_dom_sf"/>
</dbReference>
<reference evidence="3" key="1">
    <citation type="submission" date="2015-03" db="EMBL/GenBank/DDBJ databases">
        <authorList>
            <consortium name="Pathogen Informatics"/>
            <person name="Murphy D."/>
        </authorList>
    </citation>
    <scope>NUCLEOTIDE SEQUENCE [LARGE SCALE GENOMIC DNA]</scope>
    <source>
        <strain evidence="3">IP6945</strain>
    </source>
</reference>
<organism evidence="2 3">
    <name type="scientific">Yersinia thracica</name>
    <dbReference type="NCBI Taxonomy" id="2890319"/>
    <lineage>
        <taxon>Bacteria</taxon>
        <taxon>Pseudomonadati</taxon>
        <taxon>Pseudomonadota</taxon>
        <taxon>Gammaproteobacteria</taxon>
        <taxon>Enterobacterales</taxon>
        <taxon>Yersiniaceae</taxon>
        <taxon>Yersinia</taxon>
    </lineage>
</organism>
<sequence>MTITSELCEFVAKTASRVMLEKKPLWVSGNISEFDQPLLMGLTKLTRPKKVVEIGVASGWSGCIFMDILEANRQPAEYIGIDLSPTYYLDPSRKTGAAISELFPSSPINAKLLLGSLAIDLQKEIGKDVDLAFIDGDHMHPWAILDLLSLMPTLSPSAYVLLHDLNLSTYERHNQANRGPKYLYECWPFEKLHSSQNLPMIGAVRMPQRIDEKFLTLLLNTTYTPWEAKITPSILVKIASSIGNEYGPSWEKKFQRAFDQMNLTTTNFTKSSSHQDFIGELIRIVSRHPNSPAHLEMLHSATFVFPESAKLFHHLSVLQYRAGNIEEALTSSLQAVNLPETSAHYISFLGELYLASGNLTQAGEYLRKAILLQDDVSIFHYRLALMCEKSGLLNEAISSARRANQLTSNNSDFEKLLQRLSD</sequence>
<dbReference type="Gene3D" id="1.25.40.10">
    <property type="entry name" value="Tetratricopeptide repeat domain"/>
    <property type="match status" value="1"/>
</dbReference>
<dbReference type="Proteomes" id="UP000041882">
    <property type="component" value="Unassembled WGS sequence"/>
</dbReference>
<keyword evidence="2" id="KW-0808">Transferase</keyword>
<evidence type="ECO:0000313" key="2">
    <source>
        <dbReference type="EMBL" id="CNG97411.1"/>
    </source>
</evidence>
<dbReference type="SMART" id="SM00028">
    <property type="entry name" value="TPR"/>
    <property type="match status" value="3"/>
</dbReference>
<dbReference type="InterPro" id="IPR029063">
    <property type="entry name" value="SAM-dependent_MTases_sf"/>
</dbReference>
<dbReference type="Pfam" id="PF13578">
    <property type="entry name" value="Methyltransf_24"/>
    <property type="match status" value="1"/>
</dbReference>
<protein>
    <submittedName>
        <fullName evidence="2">Predicted O-linked N-acetylglucosamine transferase, SPINDLY family</fullName>
    </submittedName>
</protein>
<keyword evidence="1" id="KW-0802">TPR repeat</keyword>
<accession>A0A0T9NBS5</accession>
<dbReference type="RefSeq" id="WP_050112150.1">
    <property type="nucleotide sequence ID" value="NZ_CABHXX010000069.1"/>
</dbReference>
<gene>
    <name evidence="2" type="ORF">ERS008472_00129</name>
</gene>
<dbReference type="SUPFAM" id="SSF53335">
    <property type="entry name" value="S-adenosyl-L-methionine-dependent methyltransferases"/>
    <property type="match status" value="1"/>
</dbReference>
<dbReference type="EMBL" id="CQAW01000001">
    <property type="protein sequence ID" value="CNG97411.1"/>
    <property type="molecule type" value="Genomic_DNA"/>
</dbReference>
<proteinExistence type="predicted"/>
<dbReference type="GO" id="GO:0016740">
    <property type="term" value="F:transferase activity"/>
    <property type="evidence" value="ECO:0007669"/>
    <property type="project" value="UniProtKB-KW"/>
</dbReference>
<name>A0A0T9NBS5_9GAMM</name>
<dbReference type="SUPFAM" id="SSF48452">
    <property type="entry name" value="TPR-like"/>
    <property type="match status" value="1"/>
</dbReference>
<dbReference type="AlphaFoldDB" id="A0A0T9NBS5"/>
<keyword evidence="3" id="KW-1185">Reference proteome</keyword>
<evidence type="ECO:0000256" key="1">
    <source>
        <dbReference type="PROSITE-ProRule" id="PRU00339"/>
    </source>
</evidence>
<feature type="repeat" description="TPR" evidence="1">
    <location>
        <begin position="343"/>
        <end position="376"/>
    </location>
</feature>
<dbReference type="PROSITE" id="PS50005">
    <property type="entry name" value="TPR"/>
    <property type="match status" value="1"/>
</dbReference>
<dbReference type="InterPro" id="IPR019734">
    <property type="entry name" value="TPR_rpt"/>
</dbReference>